<feature type="domain" description="Carrier" evidence="7">
    <location>
        <begin position="585"/>
        <end position="660"/>
    </location>
</feature>
<dbReference type="NCBIfam" id="NF003417">
    <property type="entry name" value="PRK04813.1"/>
    <property type="match status" value="3"/>
</dbReference>
<dbReference type="RefSeq" id="WP_167092780.1">
    <property type="nucleotide sequence ID" value="NZ_WHJG01000047.1"/>
</dbReference>
<organism evidence="8 9">
    <name type="scientific">Massilia frigida</name>
    <dbReference type="NCBI Taxonomy" id="2609281"/>
    <lineage>
        <taxon>Bacteria</taxon>
        <taxon>Pseudomonadati</taxon>
        <taxon>Pseudomonadota</taxon>
        <taxon>Betaproteobacteria</taxon>
        <taxon>Burkholderiales</taxon>
        <taxon>Oxalobacteraceae</taxon>
        <taxon>Telluria group</taxon>
        <taxon>Massilia</taxon>
    </lineage>
</organism>
<dbReference type="PROSITE" id="PS00455">
    <property type="entry name" value="AMP_BINDING"/>
    <property type="match status" value="1"/>
</dbReference>
<reference evidence="8 9" key="1">
    <citation type="submission" date="2019-10" db="EMBL/GenBank/DDBJ databases">
        <title>Taxonomy of Antarctic Massilia spp.: description of Massilia rubra sp. nov., Massilia aquatica sp. nov., Massilia mucilaginosa sp. nov., Massilia frigida sp. nov. isolated from streams, lakes and regoliths.</title>
        <authorList>
            <person name="Holochova P."/>
            <person name="Sedlacek I."/>
            <person name="Kralova S."/>
            <person name="Maslanova I."/>
            <person name="Busse H.-J."/>
            <person name="Stankova E."/>
            <person name="Vrbovska V."/>
            <person name="Kovarovic V."/>
            <person name="Bartak M."/>
            <person name="Svec P."/>
            <person name="Pantucek R."/>
        </authorList>
    </citation>
    <scope>NUCLEOTIDE SEQUENCE [LARGE SCALE GENOMIC DNA]</scope>
    <source>
        <strain evidence="8 9">CCM 8695</strain>
    </source>
</reference>
<dbReference type="InterPro" id="IPR036736">
    <property type="entry name" value="ACP-like_sf"/>
</dbReference>
<dbReference type="InterPro" id="IPR023213">
    <property type="entry name" value="CAT-like_dom_sf"/>
</dbReference>
<dbReference type="CDD" id="cd05930">
    <property type="entry name" value="A_NRPS"/>
    <property type="match status" value="1"/>
</dbReference>
<dbReference type="SMART" id="SM00823">
    <property type="entry name" value="PKS_PP"/>
    <property type="match status" value="3"/>
</dbReference>
<dbReference type="Gene3D" id="3.40.50.12780">
    <property type="entry name" value="N-terminal domain of ligase-like"/>
    <property type="match status" value="1"/>
</dbReference>
<dbReference type="InterPro" id="IPR025110">
    <property type="entry name" value="AMP-bd_C"/>
</dbReference>
<dbReference type="InterPro" id="IPR001242">
    <property type="entry name" value="Condensation_dom"/>
</dbReference>
<dbReference type="InterPro" id="IPR040097">
    <property type="entry name" value="FAAL/FAAC"/>
</dbReference>
<dbReference type="InterPro" id="IPR010060">
    <property type="entry name" value="NRPS_synth"/>
</dbReference>
<dbReference type="PROSITE" id="PS50075">
    <property type="entry name" value="CARRIER"/>
    <property type="match status" value="3"/>
</dbReference>
<evidence type="ECO:0000256" key="5">
    <source>
        <dbReference type="ARBA" id="ARBA00022832"/>
    </source>
</evidence>
<dbReference type="Pfam" id="PF00501">
    <property type="entry name" value="AMP-binding"/>
    <property type="match status" value="3"/>
</dbReference>
<dbReference type="InterPro" id="IPR000873">
    <property type="entry name" value="AMP-dep_synth/lig_dom"/>
</dbReference>
<dbReference type="CDD" id="cd19531">
    <property type="entry name" value="LCL_NRPS-like"/>
    <property type="match status" value="2"/>
</dbReference>
<dbReference type="Gene3D" id="3.30.559.10">
    <property type="entry name" value="Chloramphenicol acetyltransferase-like domain"/>
    <property type="match status" value="3"/>
</dbReference>
<evidence type="ECO:0000256" key="3">
    <source>
        <dbReference type="ARBA" id="ARBA00022553"/>
    </source>
</evidence>
<dbReference type="Gene3D" id="3.30.559.30">
    <property type="entry name" value="Nonribosomal peptide synthetase, condensation domain"/>
    <property type="match status" value="3"/>
</dbReference>
<dbReference type="InterPro" id="IPR045851">
    <property type="entry name" value="AMP-bd_C_sf"/>
</dbReference>
<evidence type="ECO:0000256" key="2">
    <source>
        <dbReference type="ARBA" id="ARBA00022450"/>
    </source>
</evidence>
<dbReference type="SUPFAM" id="SSF47336">
    <property type="entry name" value="ACP-like"/>
    <property type="match status" value="3"/>
</dbReference>
<dbReference type="PANTHER" id="PTHR45527">
    <property type="entry name" value="NONRIBOSOMAL PEPTIDE SYNTHETASE"/>
    <property type="match status" value="1"/>
</dbReference>
<dbReference type="Gene3D" id="3.40.50.980">
    <property type="match status" value="4"/>
</dbReference>
<keyword evidence="5" id="KW-0276">Fatty acid metabolism</keyword>
<feature type="domain" description="Carrier" evidence="7">
    <location>
        <begin position="1621"/>
        <end position="1695"/>
    </location>
</feature>
<dbReference type="PROSITE" id="PS00012">
    <property type="entry name" value="PHOSPHOPANTETHEINE"/>
    <property type="match status" value="3"/>
</dbReference>
<dbReference type="CDD" id="cd05931">
    <property type="entry name" value="FAAL"/>
    <property type="match status" value="1"/>
</dbReference>
<dbReference type="Gene3D" id="3.30.300.30">
    <property type="match status" value="3"/>
</dbReference>
<dbReference type="CDD" id="cd19534">
    <property type="entry name" value="E_NRPS"/>
    <property type="match status" value="1"/>
</dbReference>
<feature type="domain" description="Carrier" evidence="7">
    <location>
        <begin position="2680"/>
        <end position="2754"/>
    </location>
</feature>
<dbReference type="SUPFAM" id="SSF56801">
    <property type="entry name" value="Acetyl-CoA synthetase-like"/>
    <property type="match status" value="3"/>
</dbReference>
<dbReference type="Pfam" id="PF00550">
    <property type="entry name" value="PP-binding"/>
    <property type="match status" value="3"/>
</dbReference>
<dbReference type="Gene3D" id="2.30.38.10">
    <property type="entry name" value="Luciferase, Domain 3"/>
    <property type="match status" value="2"/>
</dbReference>
<dbReference type="InterPro" id="IPR010071">
    <property type="entry name" value="AA_adenyl_dom"/>
</dbReference>
<dbReference type="Gene3D" id="1.10.1200.10">
    <property type="entry name" value="ACP-like"/>
    <property type="match status" value="3"/>
</dbReference>
<keyword evidence="6" id="KW-0443">Lipid metabolism</keyword>
<keyword evidence="4" id="KW-0677">Repeat</keyword>
<dbReference type="Pfam" id="PF13193">
    <property type="entry name" value="AMP-binding_C"/>
    <property type="match status" value="2"/>
</dbReference>
<keyword evidence="2" id="KW-0596">Phosphopantetheine</keyword>
<dbReference type="Proteomes" id="UP000621455">
    <property type="component" value="Unassembled WGS sequence"/>
</dbReference>
<sequence>MTHPEVSSQHFVDLLRGRAARHPDRSAIQFLLDGDSVGLDMSYGELDRRARRMAAWLQRHASHGERALLLYPTGPDYVVAFFGCLYAGIIAVPAYPPELAHPQHLKRLLAMLHDAAPRLVLTDSAALPGLRRLLPADGDVRMLATDALAQECHEDQWQAAAITPATLAFLQYTSGSTATPKGVMVSHRNLIGNELALAAAYGVKEGVDKWVSWLPLYHDMGLICALLQPIFSGITLVLMSPRHFLERPLRWLKAIAEHKATISGGPDFAYRLCLERIGDAAAAGLDLSSWRLAFNGAEPVRDTTFRQFAAKFAPGGFGADALYPCYGLAEATVFVSGGVRGTGMIATRFDPAALGRGDVVPHGEGVALVACGLVWTGHQVSIVDPGTMSACADGRIGEIWVRGASVAEGYWRNDKATADTYAARMQGETQAWMRTGDLGFWHEGQLYIAGRLKDLVILRGQNVYPQDVEQSVEAAVPEVRKGRVAVFPVDIGGVEGIGVAAELPRAVLKKLDAPALFRAIHRAIAFEHQEPASVILLLAPGELPKTSSGKLQRAACRSGWLDGSLPLAAQFRRDRDWLLGAGHVAPRDDLQARLAALWSEVLGVPQAGIHDNFFELGGDSLLAVRLLSRLRQGFGVDVAARTLFEAPTVAQLAERVRAMAPTAQLPLLPAAREGKLALSFAQQRLWFLHQMAPHSAAYNLAATLRLSGVLDLSALRSAFACLLQRHEALRTTFRDDEGQPEQVIAAAAGFDVPVLALNPALAPAAALRALAESGAAEPFDLGTGPLLRASLVRLGEQEHALLLVTHHIVSDGWSMSVLLREFAAAYDAEVRGAAPDLAPLPIQYADYAHWQRQWLSGEVQERQLAYWKSQLGDRHPVLALPADRPRPAVQSHRGATHRLRLPAALTARLHQLGHQHGATLFMVMLAAFDVLLHRLSGQSDIRVGVPVAGRNRVELEGLIGFFVNTQVMRAVVDGRHSFATLLRSVREAALGAQAHQDLPFEQLVEALQPQRSLSHLPLCQEKFAMQQRWTDLTALSGLEVTVDTVDERQARFDLALDVTEIDGELACVFNYATDLFDASTIARWAQHWTILLAALADAPQTPVAHLPLLDDAACLRLRELAQGPLDATPFQPVQELVAAQAVRRPDAPALVCDGHILSYAELDARANRMARYLAAQGVGQESRVAVCLPRGIDLVVAILGILKAGAAYVPLDPAWPAERRAFQVADSGAVLVIDAALFDGAPLAAHGDAAVPVALMAQHAAYVIYTSGSTGQPKGVVVQHGGFANYVAAVSARMPLDGIERMAFVSTVAADLGHTVLFGALANGCALHLMGEECAFDPDRFGEYMAANRIDALKIVPSHLAGLLQAAAPEQVLPRHCLLLGGEASSWSLIDKIERLAPGCRIINHYGPTETTVGVLVHPHDPASRAGGHSLPLGGPLANNRVYVLDEALNPAPAGVVGELHIGGAQLARGYLGRPDLTAERFVPDPFGEPGARMYRSGDAARLLADGNLVYIGRRDDQVKIRGYRVEPGEIAAQLKAEAGVADAAVVLDTSAEAARLVAYVVVPAAHDLDALRQDLARRLPDYMVPALLVRLAQLPLTANGKLDRSALPQADTVRQAVFVAPSSDTERILAAIWEEVLKLERVGAHDNFFALGGDSILSLQIIARARRQGLKLLPKQVFEQQTIAGLAQLLDQGAATRTARAPVAAPLPRAPRDGMLPLSFSQQRLWFLHRMEPDSAAYNVPALLRFSGALDAGALQRAFAALVARHEILRTTFKEIDGIASQVIGADADVAMPLVDLRGLSVDAQLAQVQRRAREDAAQPFDLSSGPLLRLSLLKLAGEEHVLLMSLHHIVSDGWSLNILVREFSALYVALRAGGQDPLPALPLQYADFAAWQRTTVGSEAPERELRYWKSQLGGEQPVLELPADRPRPAVARPDGARHRFVVGAALAAALRKLARDQNATLFMTMKAAFDALLFRLTGQHDIRVGVPIASRGRVELEGLIGFFVNTQVMRAMVDGRKPFAVLLAEVREAALGAQAHQELPFEQLVEALQPERDLSRSPLFQVMFNVQRPDFSALDQIPGLKLEMQARENGTAQFDLSVDIKEAGAALEGAITYRTDLFDAATIERMGACYLALLEAFAGQPQLALGDAPMLAPSERHLVTQGWNDTDRAYPQAKPVHQLFASQAVATPDAPALVFRERSLSYRELDMAANRLAHRLAAAGVGRDSLVGVCAERSLEMVVGLLAILKAGAAYLPLDPDHPPERLSYMIDDAGLDVLLTQAPLWAHLALATRARVLPLDLDGDAAWPADAPHVEVHPQQLAYTIYTSGSTGQPKGAGVPHAGLNNRLAWMQEAYRLDARDRVLQKTPFGFDVSVWEFFWPLISGATLVMAGPGAHKDPAALAALVVRHGITTMHFVPSMLQAFVDHGALPQCTSLTRVLASGEALPAELLSRFLRQSEATLYNLYGPTEASIDVTAWTCSAADAGAGVPIGRPIANTRMYVLDAGFNPVPVGVVGELYIGGVQLARGYHRRAALTAERFLPDPFGRPGARLYRSGDLARWRADGALDYLGRTDHQVKIRGVRIELGEIEARLLAHPAIGEAVVVAREEKAGDKRLVAYAVASAAVTDDQLRSHLRQALPEAMVPAAFVLLDAMPLSANGKLDRKALPAPEYGAAAGQFVAPSNETEALLAQAWSDVLGVGQVGIHDNFFALGGDSILALQMVSRARQAGLSVTPKDLFQYQTVAMLALVAGQAGARIAQGAASGEVPLTPIQAWFFGQEQAQPHHWNQAVLLQARQALDVARLEAALHALVEQHDSLRLRFARDAGGAWRQSYAAQGPHFALHSRDVPASELDRVCTRIQGSLDLARGPLLAVAHLRLSDGEERLLLAIHHLVVDGVSWRVLLDDLQSAYGQLDAGVPVKLPAKTSSYQAWAGQVRAYASENELAYWATAVRPMALPAANPQGANLAGQARRVEIALSAGRTRQLLQQAPAAYRTQVNDLLLAALAQALCGWSGSAQASIEVEGHGREDLFDGIDLSRSVGWFTSRFPVSLAAHADPGAAIKAVKESLRAVPNKGIGWGVLDASGHRAVRALPQPQVCFNYLGQLDTSFGGLFALAPEGAGESFSPLARRSHWLTVNGQVANHALSLSWTYSPDIHTREQIEGLANAYRDALEALIDHCLVAEGDVTPSDFPDIDIGQDDLDRFLEEIL</sequence>
<proteinExistence type="predicted"/>
<dbReference type="PANTHER" id="PTHR45527:SF1">
    <property type="entry name" value="FATTY ACID SYNTHASE"/>
    <property type="match status" value="1"/>
</dbReference>
<comment type="cofactor">
    <cofactor evidence="1">
        <name>pantetheine 4'-phosphate</name>
        <dbReference type="ChEBI" id="CHEBI:47942"/>
    </cofactor>
</comment>
<dbReference type="EMBL" id="WHJG01000047">
    <property type="protein sequence ID" value="NHZ83275.1"/>
    <property type="molecule type" value="Genomic_DNA"/>
</dbReference>
<accession>A0ABX0NK32</accession>
<name>A0ABX0NK32_9BURK</name>
<protein>
    <submittedName>
        <fullName evidence="8">Amino acid adenylation domain-containing protein</fullName>
    </submittedName>
</protein>
<keyword evidence="3" id="KW-0597">Phosphoprotein</keyword>
<evidence type="ECO:0000313" key="9">
    <source>
        <dbReference type="Proteomes" id="UP000621455"/>
    </source>
</evidence>
<evidence type="ECO:0000256" key="1">
    <source>
        <dbReference type="ARBA" id="ARBA00001957"/>
    </source>
</evidence>
<dbReference type="InterPro" id="IPR009081">
    <property type="entry name" value="PP-bd_ACP"/>
</dbReference>
<dbReference type="InterPro" id="IPR042099">
    <property type="entry name" value="ANL_N_sf"/>
</dbReference>
<dbReference type="NCBIfam" id="TIGR01733">
    <property type="entry name" value="AA-adenyl-dom"/>
    <property type="match status" value="2"/>
</dbReference>
<dbReference type="InterPro" id="IPR006162">
    <property type="entry name" value="Ppantetheine_attach_site"/>
</dbReference>
<evidence type="ECO:0000256" key="4">
    <source>
        <dbReference type="ARBA" id="ARBA00022737"/>
    </source>
</evidence>
<keyword evidence="9" id="KW-1185">Reference proteome</keyword>
<dbReference type="CDD" id="cd17646">
    <property type="entry name" value="A_NRPS_AB3403-like"/>
    <property type="match status" value="1"/>
</dbReference>
<dbReference type="InterPro" id="IPR020845">
    <property type="entry name" value="AMP-binding_CS"/>
</dbReference>
<evidence type="ECO:0000313" key="8">
    <source>
        <dbReference type="EMBL" id="NHZ83275.1"/>
    </source>
</evidence>
<dbReference type="InterPro" id="IPR020806">
    <property type="entry name" value="PKS_PP-bd"/>
</dbReference>
<gene>
    <name evidence="8" type="ORF">F2P44_28970</name>
</gene>
<evidence type="ECO:0000256" key="6">
    <source>
        <dbReference type="ARBA" id="ARBA00023098"/>
    </source>
</evidence>
<dbReference type="NCBIfam" id="TIGR01720">
    <property type="entry name" value="NRPS-para261"/>
    <property type="match status" value="1"/>
</dbReference>
<dbReference type="SUPFAM" id="SSF52777">
    <property type="entry name" value="CoA-dependent acyltransferases"/>
    <property type="match status" value="6"/>
</dbReference>
<evidence type="ECO:0000259" key="7">
    <source>
        <dbReference type="PROSITE" id="PS50075"/>
    </source>
</evidence>
<comment type="caution">
    <text evidence="8">The sequence shown here is derived from an EMBL/GenBank/DDBJ whole genome shotgun (WGS) entry which is preliminary data.</text>
</comment>
<dbReference type="Pfam" id="PF00668">
    <property type="entry name" value="Condensation"/>
    <property type="match status" value="3"/>
</dbReference>